<comment type="similarity">
    <text evidence="2">Belongs to the GSP N family.</text>
</comment>
<evidence type="ECO:0000256" key="1">
    <source>
        <dbReference type="ARBA" id="ARBA00004533"/>
    </source>
</evidence>
<dbReference type="AlphaFoldDB" id="A0A432XDF0"/>
<dbReference type="RefSeq" id="WP_126834485.1">
    <property type="nucleotide sequence ID" value="NZ_PIPT01000008.1"/>
</dbReference>
<name>A0A432XDF0_9GAMM</name>
<evidence type="ECO:0000256" key="4">
    <source>
        <dbReference type="ARBA" id="ARBA00022448"/>
    </source>
</evidence>
<organism evidence="11 12">
    <name type="scientific">Pseudidiomarina aquimaris</name>
    <dbReference type="NCBI Taxonomy" id="641841"/>
    <lineage>
        <taxon>Bacteria</taxon>
        <taxon>Pseudomonadati</taxon>
        <taxon>Pseudomonadota</taxon>
        <taxon>Gammaproteobacteria</taxon>
        <taxon>Alteromonadales</taxon>
        <taxon>Idiomarinaceae</taxon>
        <taxon>Pseudidiomarina</taxon>
    </lineage>
</organism>
<evidence type="ECO:0000256" key="2">
    <source>
        <dbReference type="ARBA" id="ARBA00007208"/>
    </source>
</evidence>
<keyword evidence="9" id="KW-0472">Membrane</keyword>
<dbReference type="GO" id="GO:0015627">
    <property type="term" value="C:type II protein secretion system complex"/>
    <property type="evidence" value="ECO:0007669"/>
    <property type="project" value="InterPro"/>
</dbReference>
<evidence type="ECO:0000256" key="8">
    <source>
        <dbReference type="ARBA" id="ARBA00022927"/>
    </source>
</evidence>
<keyword evidence="7" id="KW-0812">Transmembrane</keyword>
<gene>
    <name evidence="11" type="ORF">CWE21_10960</name>
</gene>
<accession>A0A432XDF0</accession>
<keyword evidence="4" id="KW-0813">Transport</keyword>
<dbReference type="InterPro" id="IPR022792">
    <property type="entry name" value="T2SS_protein-GspN"/>
</dbReference>
<keyword evidence="12" id="KW-1185">Reference proteome</keyword>
<evidence type="ECO:0000256" key="6">
    <source>
        <dbReference type="ARBA" id="ARBA00022519"/>
    </source>
</evidence>
<evidence type="ECO:0000256" key="3">
    <source>
        <dbReference type="ARBA" id="ARBA00021563"/>
    </source>
</evidence>
<keyword evidence="5" id="KW-1003">Cell membrane</keyword>
<evidence type="ECO:0000256" key="5">
    <source>
        <dbReference type="ARBA" id="ARBA00022475"/>
    </source>
</evidence>
<proteinExistence type="inferred from homology"/>
<keyword evidence="8" id="KW-0653">Protein transport</keyword>
<evidence type="ECO:0000256" key="7">
    <source>
        <dbReference type="ARBA" id="ARBA00022692"/>
    </source>
</evidence>
<dbReference type="Pfam" id="PF01203">
    <property type="entry name" value="T2SSN"/>
    <property type="match status" value="1"/>
</dbReference>
<keyword evidence="6" id="KW-0997">Cell inner membrane</keyword>
<comment type="caution">
    <text evidence="11">The sequence shown here is derived from an EMBL/GenBank/DDBJ whole genome shotgun (WGS) entry which is preliminary data.</text>
</comment>
<dbReference type="Proteomes" id="UP000286678">
    <property type="component" value="Unassembled WGS sequence"/>
</dbReference>
<comment type="subcellular location">
    <subcellularLocation>
        <location evidence="1">Cell inner membrane</location>
    </subcellularLocation>
</comment>
<dbReference type="GO" id="GO:0015628">
    <property type="term" value="P:protein secretion by the type II secretion system"/>
    <property type="evidence" value="ECO:0007669"/>
    <property type="project" value="InterPro"/>
</dbReference>
<dbReference type="OrthoDB" id="6118198at2"/>
<protein>
    <recommendedName>
        <fullName evidence="3">Type II secretion system protein N</fullName>
    </recommendedName>
    <alternativeName>
        <fullName evidence="10">General secretion pathway protein N</fullName>
    </alternativeName>
</protein>
<sequence>MSWRWLLWLIPIYLIGLIVFAPARALLWFIPEQSGVNLSSVSGTLWNGQASVSATVSPQVTANFQQVQWQLRPLALLSGKAQLDFNLPQDNVVVGSGTATLGFGGSVNLQGEFNGNLQEAIQAYRLPVPVTLDGRWALSLADYTLDDLAGGQWCTKLQGTASSRGTAVRFNNNWSDLGEFATTLSCSAQNEIIATMQGDNRLGLSFTTTVSGNQQAPRVRIQGALQPGLQTPREVSEMLVFLGRPDNSGAYRFNFTL</sequence>
<evidence type="ECO:0000313" key="12">
    <source>
        <dbReference type="Proteomes" id="UP000286678"/>
    </source>
</evidence>
<evidence type="ECO:0000256" key="9">
    <source>
        <dbReference type="ARBA" id="ARBA00023136"/>
    </source>
</evidence>
<dbReference type="EMBL" id="PIPT01000008">
    <property type="protein sequence ID" value="RUO46666.1"/>
    <property type="molecule type" value="Genomic_DNA"/>
</dbReference>
<evidence type="ECO:0000313" key="11">
    <source>
        <dbReference type="EMBL" id="RUO46666.1"/>
    </source>
</evidence>
<reference evidence="12" key="1">
    <citation type="journal article" date="2018" name="Front. Microbiol.">
        <title>Genome-Based Analysis Reveals the Taxonomy and Diversity of the Family Idiomarinaceae.</title>
        <authorList>
            <person name="Liu Y."/>
            <person name="Lai Q."/>
            <person name="Shao Z."/>
        </authorList>
    </citation>
    <scope>NUCLEOTIDE SEQUENCE [LARGE SCALE GENOMIC DNA]</scope>
    <source>
        <strain evidence="12">SW15</strain>
    </source>
</reference>
<evidence type="ECO:0000256" key="10">
    <source>
        <dbReference type="ARBA" id="ARBA00030772"/>
    </source>
</evidence>
<dbReference type="GO" id="GO:0005886">
    <property type="term" value="C:plasma membrane"/>
    <property type="evidence" value="ECO:0007669"/>
    <property type="project" value="UniProtKB-SubCell"/>
</dbReference>